<dbReference type="PROSITE" id="PS51034">
    <property type="entry name" value="ZP_2"/>
    <property type="match status" value="1"/>
</dbReference>
<keyword evidence="11" id="KW-1185">Reference proteome</keyword>
<dbReference type="InterPro" id="IPR048290">
    <property type="entry name" value="ZP_chr"/>
</dbReference>
<evidence type="ECO:0000256" key="5">
    <source>
        <dbReference type="PROSITE-ProRule" id="PRU00059"/>
    </source>
</evidence>
<reference evidence="10" key="1">
    <citation type="submission" date="2022-08" db="EMBL/GenBank/DDBJ databases">
        <title>Genome sequencing of akame (Lates japonicus).</title>
        <authorList>
            <person name="Hashiguchi Y."/>
            <person name="Takahashi H."/>
        </authorList>
    </citation>
    <scope>NUCLEOTIDE SEQUENCE</scope>
    <source>
        <strain evidence="10">Kochi</strain>
    </source>
</reference>
<feature type="domain" description="SMB" evidence="8">
    <location>
        <begin position="265"/>
        <end position="304"/>
    </location>
</feature>
<feature type="domain" description="SMB" evidence="8">
    <location>
        <begin position="356"/>
        <end position="396"/>
    </location>
</feature>
<feature type="chain" id="PRO_5042144099" evidence="6">
    <location>
        <begin position="16"/>
        <end position="809"/>
    </location>
</feature>
<evidence type="ECO:0000256" key="3">
    <source>
        <dbReference type="ARBA" id="ARBA00023157"/>
    </source>
</evidence>
<feature type="domain" description="CUB" evidence="7">
    <location>
        <begin position="21"/>
        <end position="131"/>
    </location>
</feature>
<keyword evidence="2" id="KW-0677">Repeat</keyword>
<dbReference type="SMART" id="SM00042">
    <property type="entry name" value="CUB"/>
    <property type="match status" value="2"/>
</dbReference>
<organism evidence="10 11">
    <name type="scientific">Lates japonicus</name>
    <name type="common">Japanese lates</name>
    <dbReference type="NCBI Taxonomy" id="270547"/>
    <lineage>
        <taxon>Eukaryota</taxon>
        <taxon>Metazoa</taxon>
        <taxon>Chordata</taxon>
        <taxon>Craniata</taxon>
        <taxon>Vertebrata</taxon>
        <taxon>Euteleostomi</taxon>
        <taxon>Actinopterygii</taxon>
        <taxon>Neopterygii</taxon>
        <taxon>Teleostei</taxon>
        <taxon>Neoteleostei</taxon>
        <taxon>Acanthomorphata</taxon>
        <taxon>Carangaria</taxon>
        <taxon>Carangaria incertae sedis</taxon>
        <taxon>Centropomidae</taxon>
        <taxon>Lates</taxon>
    </lineage>
</organism>
<dbReference type="InterPro" id="IPR036024">
    <property type="entry name" value="Somatomedin_B-like_dom_sf"/>
</dbReference>
<keyword evidence="3" id="KW-1015">Disulfide bond</keyword>
<gene>
    <name evidence="10" type="ORF">AKAME5_001557600</name>
</gene>
<dbReference type="SMART" id="SM00201">
    <property type="entry name" value="SO"/>
    <property type="match status" value="6"/>
</dbReference>
<dbReference type="SUPFAM" id="SSF90188">
    <property type="entry name" value="Somatomedin B domain"/>
    <property type="match status" value="6"/>
</dbReference>
<sequence length="809" mass="90726">MWTLLVLCSVITAHGVQDTRCGGYLYGSNGTFYSPNYPNTYPVNIDCTWYISPGRQIVQLELSNVNIESHQTCAFDAIYVYDGSSTRSRHLGKVCGKNTTTFYSTGAYLTVRFKSDGTISYTGFRADFRVVGSCRYNCGYQVGNCSCYSSCGYRGTCCPDYQAFCQSSTPTTAQPSCRYNCGNNLGSCSCSSSCQYYGNCCYDYNYYCPTTTSAAVTTGQPSCRYNCGRHMGSCSCTSSCQYYGNCCRDYNYYCASTTASIGVTGQPSCRYNCGWHMGSCSCTSSCRYNGNCCHDYNSFCQSTTVRPATAQPSCRYNCGRHLGYCSCSSSCRYNGNCCHDYYSYCETTTSVRPTTAQPSCRYNCGNYLGSCSCSSSCRYNGNCCYDYYSYCSHSVTTDRPTTGGACGGSLFGSGTFSSPNHPNHYYDNAYCVWQLRVPYDQRILLTFTYLQLENCCFCDYINIYDGPSVGSRFLGKVCDDSNYNNQTTFYSTSNYMTVLFRTDSSVVGRGFSADFANSLPPSSGRVDCSSDNMNIVIERSYLNSLGYDGHSLYLDDPHCRPQVSRYQVVFSFPINTCGNVRKFENGRVVYTNTVRGYASSYGEITRQSHFKLAVGCRMEQDSVSQILYLVRHHDNGTIAGTGRFNTSMAFYTSSNFYYQVTQVPYEVTLNQDMYVQVDLRRGDSSLVLFLDTCVTSPSPHDFHTRPYYLVRNGCSWDSTYYAYVTGTRAYARFTFRAFKFLRATESVYIQCKVLICQASDYNSRCRRGCTRRMTRDVGSEHDSQTLVLGPIRLKGPEKKEEETQKKEKA</sequence>
<dbReference type="SUPFAM" id="SSF49854">
    <property type="entry name" value="Spermadhesin, CUB domain"/>
    <property type="match status" value="2"/>
</dbReference>
<dbReference type="FunFam" id="2.60.40.4100:FF:000005">
    <property type="entry name" value="Deleted in malignant brain tumors 1"/>
    <property type="match status" value="1"/>
</dbReference>
<dbReference type="AlphaFoldDB" id="A0AAD3N2T8"/>
<evidence type="ECO:0000259" key="9">
    <source>
        <dbReference type="PROSITE" id="PS51034"/>
    </source>
</evidence>
<evidence type="ECO:0000313" key="11">
    <source>
        <dbReference type="Proteomes" id="UP001279410"/>
    </source>
</evidence>
<dbReference type="FunFam" id="2.60.120.290:FF:000005">
    <property type="entry name" value="Procollagen C-endopeptidase enhancer 1"/>
    <property type="match status" value="1"/>
</dbReference>
<dbReference type="SMART" id="SM00241">
    <property type="entry name" value="ZP"/>
    <property type="match status" value="1"/>
</dbReference>
<evidence type="ECO:0000259" key="7">
    <source>
        <dbReference type="PROSITE" id="PS01180"/>
    </source>
</evidence>
<evidence type="ECO:0000256" key="6">
    <source>
        <dbReference type="SAM" id="SignalP"/>
    </source>
</evidence>
<dbReference type="PANTHER" id="PTHR14002:SF38">
    <property type="entry name" value="CUB AND ZONA PELLUCIDA-LIKE DOMAIN-CONTAINING PROTEIN 1"/>
    <property type="match status" value="1"/>
</dbReference>
<evidence type="ECO:0000256" key="4">
    <source>
        <dbReference type="ARBA" id="ARBA00023180"/>
    </source>
</evidence>
<proteinExistence type="predicted"/>
<dbReference type="InterPro" id="IPR001507">
    <property type="entry name" value="ZP_dom"/>
</dbReference>
<dbReference type="Gene3D" id="4.10.410.20">
    <property type="match status" value="3"/>
</dbReference>
<dbReference type="FunFam" id="2.60.120.290:FF:000013">
    <property type="entry name" value="Membrane frizzled-related protein"/>
    <property type="match status" value="1"/>
</dbReference>
<protein>
    <submittedName>
        <fullName evidence="10">Deleted in malignant brain tumors 1 protein-like isoform X1</fullName>
    </submittedName>
</protein>
<dbReference type="PRINTS" id="PR00023">
    <property type="entry name" value="ZPELLUCIDA"/>
</dbReference>
<dbReference type="PANTHER" id="PTHR14002">
    <property type="entry name" value="ENDOGLIN/TGF-BETA RECEPTOR TYPE III"/>
    <property type="match status" value="1"/>
</dbReference>
<dbReference type="Gene3D" id="2.60.40.4100">
    <property type="entry name" value="Zona pellucida, ZP-C domain"/>
    <property type="match status" value="1"/>
</dbReference>
<evidence type="ECO:0000256" key="2">
    <source>
        <dbReference type="ARBA" id="ARBA00022737"/>
    </source>
</evidence>
<dbReference type="InterPro" id="IPR035914">
    <property type="entry name" value="Sperma_CUB_dom_sf"/>
</dbReference>
<dbReference type="InterPro" id="IPR001212">
    <property type="entry name" value="Somatomedin_B_dom"/>
</dbReference>
<feature type="domain" description="CUB" evidence="7">
    <location>
        <begin position="391"/>
        <end position="518"/>
    </location>
</feature>
<dbReference type="PROSITE" id="PS50958">
    <property type="entry name" value="SMB_2"/>
    <property type="match status" value="6"/>
</dbReference>
<keyword evidence="1 6" id="KW-0732">Signal</keyword>
<dbReference type="PROSITE" id="PS01180">
    <property type="entry name" value="CUB"/>
    <property type="match status" value="2"/>
</dbReference>
<comment type="caution">
    <text evidence="10">The sequence shown here is derived from an EMBL/GenBank/DDBJ whole genome shotgun (WGS) entry which is preliminary data.</text>
</comment>
<evidence type="ECO:0000256" key="1">
    <source>
        <dbReference type="ARBA" id="ARBA00022729"/>
    </source>
</evidence>
<name>A0AAD3N2T8_LATJO</name>
<dbReference type="Gene3D" id="2.60.120.290">
    <property type="entry name" value="Spermadhesin, CUB domain"/>
    <property type="match status" value="2"/>
</dbReference>
<dbReference type="InterPro" id="IPR055355">
    <property type="entry name" value="ZP-C"/>
</dbReference>
<dbReference type="Proteomes" id="UP001279410">
    <property type="component" value="Unassembled WGS sequence"/>
</dbReference>
<feature type="signal peptide" evidence="6">
    <location>
        <begin position="1"/>
        <end position="15"/>
    </location>
</feature>
<evidence type="ECO:0000259" key="8">
    <source>
        <dbReference type="PROSITE" id="PS50958"/>
    </source>
</evidence>
<feature type="domain" description="SMB" evidence="8">
    <location>
        <begin position="310"/>
        <end position="348"/>
    </location>
</feature>
<comment type="caution">
    <text evidence="5">Lacks conserved residue(s) required for the propagation of feature annotation.</text>
</comment>
<keyword evidence="4" id="KW-0325">Glycoprotein</keyword>
<feature type="domain" description="ZP" evidence="9">
    <location>
        <begin position="527"/>
        <end position="772"/>
    </location>
</feature>
<feature type="domain" description="SMB" evidence="8">
    <location>
        <begin position="219"/>
        <end position="258"/>
    </location>
</feature>
<dbReference type="CDD" id="cd00041">
    <property type="entry name" value="CUB"/>
    <property type="match status" value="2"/>
</dbReference>
<dbReference type="Pfam" id="PF00431">
    <property type="entry name" value="CUB"/>
    <property type="match status" value="2"/>
</dbReference>
<evidence type="ECO:0000313" key="10">
    <source>
        <dbReference type="EMBL" id="GLD64010.1"/>
    </source>
</evidence>
<dbReference type="Gene3D" id="2.60.40.3210">
    <property type="entry name" value="Zona pellucida, ZP-N domain"/>
    <property type="match status" value="1"/>
</dbReference>
<dbReference type="EMBL" id="BRZM01000065">
    <property type="protein sequence ID" value="GLD64010.1"/>
    <property type="molecule type" value="Genomic_DNA"/>
</dbReference>
<dbReference type="InterPro" id="IPR042235">
    <property type="entry name" value="ZP-C_dom"/>
</dbReference>
<feature type="domain" description="SMB" evidence="8">
    <location>
        <begin position="130"/>
        <end position="169"/>
    </location>
</feature>
<dbReference type="InterPro" id="IPR000859">
    <property type="entry name" value="CUB_dom"/>
</dbReference>
<feature type="domain" description="SMB" evidence="8">
    <location>
        <begin position="173"/>
        <end position="212"/>
    </location>
</feature>
<accession>A0AAD3N2T8</accession>
<dbReference type="Pfam" id="PF00100">
    <property type="entry name" value="Zona_pellucida"/>
    <property type="match status" value="1"/>
</dbReference>
<dbReference type="PROSITE" id="PS00524">
    <property type="entry name" value="SMB_1"/>
    <property type="match status" value="5"/>
</dbReference>